<feature type="coiled-coil region" evidence="1">
    <location>
        <begin position="143"/>
        <end position="170"/>
    </location>
</feature>
<sequence length="765" mass="89769">MSTQTPGEYSKKSVFTPENPKNNKKFIPNPSNQATLSEALYLVLDFFYNSRLFSKGFQGLTIFNKKLVDFINKAKTTLFSWQEKIDSEIQTAKIQLQEIENSYESLKSGNEPVLGNIKIQIFTEIDSEFIEKICIEAEFAEKEECLTKKIVFMKSHIEKLEEKKKALNVDNVKELEGIEQEYLEVVKWSDSIKSFEEDLALAKTYHVIVGDNRLRSRLRESMGKMTDFAGFMGQVYRRNAHFLKDLILIEAHPDIYSSLSVNYSTYAVEKTLEPVFEQDLSNLRTKEISLKAQIDAYSPVWLIKHFQKNITSIYKSCCDIVDVIMNLRIICQDSYFHGITGIKLSGHENTIKCHFTLGNYKTTHIRYEEQRVMFRIIKLLYENLCEVIRSLGSMWVIHDNRREYTIRYPFPNLKSSETFRFEMVQNEYREHYNIMMGNIKNVEYFIMYLTASLQQISIKTTWGMIRDSEYRTEYDSTTNSHRTVEVSSAVYGIKEAYLLKPAMLKTPLSFSIKFPNHTEFKNTMFCLKDTIEKIAKAQEKIKYKDYVDKQIQDLHNELTYEFAHQAVEKELSNLNKEFICLECFYSVDVRKFSIKQEFYLALLGSFVSRINFRKSKVFKRAEKIYKRTKSTVSQFIDAFWKVLQECQYAKDKTFEGNFKLIAKLPEINIESIVKFLVSESIIGSFMNDQDRVQDILNGKIMENCEKSWFIICSDAIEIIIIQMELSKGIGEKTKRIRELEEEIEKKLPQYQSGCVKKIQKYFKKI</sequence>
<evidence type="ECO:0000256" key="1">
    <source>
        <dbReference type="SAM" id="Coils"/>
    </source>
</evidence>
<keyword evidence="1" id="KW-0175">Coiled coil</keyword>
<keyword evidence="4" id="KW-1185">Reference proteome</keyword>
<evidence type="ECO:0000313" key="4">
    <source>
        <dbReference type="Proteomes" id="UP000187209"/>
    </source>
</evidence>
<organism evidence="3 4">
    <name type="scientific">Stentor coeruleus</name>
    <dbReference type="NCBI Taxonomy" id="5963"/>
    <lineage>
        <taxon>Eukaryota</taxon>
        <taxon>Sar</taxon>
        <taxon>Alveolata</taxon>
        <taxon>Ciliophora</taxon>
        <taxon>Postciliodesmatophora</taxon>
        <taxon>Heterotrichea</taxon>
        <taxon>Heterotrichida</taxon>
        <taxon>Stentoridae</taxon>
        <taxon>Stentor</taxon>
    </lineage>
</organism>
<proteinExistence type="predicted"/>
<feature type="region of interest" description="Disordered" evidence="2">
    <location>
        <begin position="1"/>
        <end position="29"/>
    </location>
</feature>
<comment type="caution">
    <text evidence="3">The sequence shown here is derived from an EMBL/GenBank/DDBJ whole genome shotgun (WGS) entry which is preliminary data.</text>
</comment>
<gene>
    <name evidence="3" type="ORF">SteCoe_38446</name>
</gene>
<name>A0A1R2ALG9_9CILI</name>
<protein>
    <submittedName>
        <fullName evidence="3">Uncharacterized protein</fullName>
    </submittedName>
</protein>
<evidence type="ECO:0000256" key="2">
    <source>
        <dbReference type="SAM" id="MobiDB-lite"/>
    </source>
</evidence>
<accession>A0A1R2ALG9</accession>
<dbReference type="Proteomes" id="UP000187209">
    <property type="component" value="Unassembled WGS sequence"/>
</dbReference>
<dbReference type="AlphaFoldDB" id="A0A1R2ALG9"/>
<evidence type="ECO:0000313" key="3">
    <source>
        <dbReference type="EMBL" id="OMJ65339.1"/>
    </source>
</evidence>
<dbReference type="EMBL" id="MPUH01002212">
    <property type="protein sequence ID" value="OMJ65339.1"/>
    <property type="molecule type" value="Genomic_DNA"/>
</dbReference>
<feature type="coiled-coil region" evidence="1">
    <location>
        <begin position="82"/>
        <end position="109"/>
    </location>
</feature>
<reference evidence="3 4" key="1">
    <citation type="submission" date="2016-11" db="EMBL/GenBank/DDBJ databases">
        <title>The macronuclear genome of Stentor coeruleus: a giant cell with tiny introns.</title>
        <authorList>
            <person name="Slabodnick M."/>
            <person name="Ruby J.G."/>
            <person name="Reiff S.B."/>
            <person name="Swart E.C."/>
            <person name="Gosai S."/>
            <person name="Prabakaran S."/>
            <person name="Witkowska E."/>
            <person name="Larue G.E."/>
            <person name="Fisher S."/>
            <person name="Freeman R.M."/>
            <person name="Gunawardena J."/>
            <person name="Chu W."/>
            <person name="Stover N.A."/>
            <person name="Gregory B.D."/>
            <person name="Nowacki M."/>
            <person name="Derisi J."/>
            <person name="Roy S.W."/>
            <person name="Marshall W.F."/>
            <person name="Sood P."/>
        </authorList>
    </citation>
    <scope>NUCLEOTIDE SEQUENCE [LARGE SCALE GENOMIC DNA]</scope>
    <source>
        <strain evidence="3">WM001</strain>
    </source>
</reference>